<protein>
    <recommendedName>
        <fullName evidence="2">SAC domain-containing protein</fullName>
    </recommendedName>
</protein>
<feature type="compositionally biased region" description="Polar residues" evidence="1">
    <location>
        <begin position="1273"/>
        <end position="1293"/>
    </location>
</feature>
<dbReference type="OrthoDB" id="2041at2759"/>
<feature type="compositionally biased region" description="Polar residues" evidence="1">
    <location>
        <begin position="1122"/>
        <end position="1141"/>
    </location>
</feature>
<dbReference type="PROSITE" id="PS50275">
    <property type="entry name" value="SAC"/>
    <property type="match status" value="1"/>
</dbReference>
<gene>
    <name evidence="3" type="ORF">CHC_T00002495001</name>
</gene>
<dbReference type="Gramene" id="CDF33705">
    <property type="protein sequence ID" value="CDF33705"/>
    <property type="gene ID" value="CHC_T00002495001"/>
</dbReference>
<feature type="region of interest" description="Disordered" evidence="1">
    <location>
        <begin position="62"/>
        <end position="86"/>
    </location>
</feature>
<dbReference type="Pfam" id="PF02383">
    <property type="entry name" value="Syja_N"/>
    <property type="match status" value="1"/>
</dbReference>
<reference evidence="4" key="1">
    <citation type="journal article" date="2013" name="Proc. Natl. Acad. Sci. U.S.A.">
        <title>Genome structure and metabolic features in the red seaweed Chondrus crispus shed light on evolution of the Archaeplastida.</title>
        <authorList>
            <person name="Collen J."/>
            <person name="Porcel B."/>
            <person name="Carre W."/>
            <person name="Ball S.G."/>
            <person name="Chaparro C."/>
            <person name="Tonon T."/>
            <person name="Barbeyron T."/>
            <person name="Michel G."/>
            <person name="Noel B."/>
            <person name="Valentin K."/>
            <person name="Elias M."/>
            <person name="Artiguenave F."/>
            <person name="Arun A."/>
            <person name="Aury J.M."/>
            <person name="Barbosa-Neto J.F."/>
            <person name="Bothwell J.H."/>
            <person name="Bouget F.Y."/>
            <person name="Brillet L."/>
            <person name="Cabello-Hurtado F."/>
            <person name="Capella-Gutierrez S."/>
            <person name="Charrier B."/>
            <person name="Cladiere L."/>
            <person name="Cock J.M."/>
            <person name="Coelho S.M."/>
            <person name="Colleoni C."/>
            <person name="Czjzek M."/>
            <person name="Da Silva C."/>
            <person name="Delage L."/>
            <person name="Denoeud F."/>
            <person name="Deschamps P."/>
            <person name="Dittami S.M."/>
            <person name="Gabaldon T."/>
            <person name="Gachon C.M."/>
            <person name="Groisillier A."/>
            <person name="Herve C."/>
            <person name="Jabbari K."/>
            <person name="Katinka M."/>
            <person name="Kloareg B."/>
            <person name="Kowalczyk N."/>
            <person name="Labadie K."/>
            <person name="Leblanc C."/>
            <person name="Lopez P.J."/>
            <person name="McLachlan D.H."/>
            <person name="Meslet-Cladiere L."/>
            <person name="Moustafa A."/>
            <person name="Nehr Z."/>
            <person name="Nyvall Collen P."/>
            <person name="Panaud O."/>
            <person name="Partensky F."/>
            <person name="Poulain J."/>
            <person name="Rensing S.A."/>
            <person name="Rousvoal S."/>
            <person name="Samson G."/>
            <person name="Symeonidi A."/>
            <person name="Weissenbach J."/>
            <person name="Zambounis A."/>
            <person name="Wincker P."/>
            <person name="Boyen C."/>
        </authorList>
    </citation>
    <scope>NUCLEOTIDE SEQUENCE [LARGE SCALE GENOMIC DNA]</scope>
    <source>
        <strain evidence="4">cv. Stackhouse</strain>
    </source>
</reference>
<feature type="compositionally biased region" description="Low complexity" evidence="1">
    <location>
        <begin position="1210"/>
        <end position="1230"/>
    </location>
</feature>
<dbReference type="Proteomes" id="UP000012073">
    <property type="component" value="Unassembled WGS sequence"/>
</dbReference>
<dbReference type="EMBL" id="HG001655">
    <property type="protein sequence ID" value="CDF33705.1"/>
    <property type="molecule type" value="Genomic_DNA"/>
</dbReference>
<dbReference type="InterPro" id="IPR002013">
    <property type="entry name" value="SAC_dom"/>
</dbReference>
<organism evidence="3 4">
    <name type="scientific">Chondrus crispus</name>
    <name type="common">Carrageen Irish moss</name>
    <name type="synonym">Polymorpha crispa</name>
    <dbReference type="NCBI Taxonomy" id="2769"/>
    <lineage>
        <taxon>Eukaryota</taxon>
        <taxon>Rhodophyta</taxon>
        <taxon>Florideophyceae</taxon>
        <taxon>Rhodymeniophycidae</taxon>
        <taxon>Gigartinales</taxon>
        <taxon>Gigartinaceae</taxon>
        <taxon>Chondrus</taxon>
    </lineage>
</organism>
<dbReference type="GO" id="GO:0005783">
    <property type="term" value="C:endoplasmic reticulum"/>
    <property type="evidence" value="ECO:0007669"/>
    <property type="project" value="TreeGrafter"/>
</dbReference>
<name>R7Q894_CHOCR</name>
<evidence type="ECO:0000259" key="2">
    <source>
        <dbReference type="PROSITE" id="PS50275"/>
    </source>
</evidence>
<dbReference type="PANTHER" id="PTHR45662:SF2">
    <property type="entry name" value="PHOSPHATIDYLINOSITOL-3-PHOSPHATASE SAC1"/>
    <property type="match status" value="1"/>
</dbReference>
<accession>R7Q894</accession>
<keyword evidence="4" id="KW-1185">Reference proteome</keyword>
<evidence type="ECO:0000313" key="3">
    <source>
        <dbReference type="EMBL" id="CDF33705.1"/>
    </source>
</evidence>
<dbReference type="GeneID" id="17321240"/>
<dbReference type="PANTHER" id="PTHR45662">
    <property type="entry name" value="PHOSPHATIDYLINOSITIDE PHOSPHATASE SAC1"/>
    <property type="match status" value="1"/>
</dbReference>
<feature type="region of interest" description="Disordered" evidence="1">
    <location>
        <begin position="1210"/>
        <end position="1318"/>
    </location>
</feature>
<dbReference type="KEGG" id="ccp:CHC_T00002495001"/>
<proteinExistence type="predicted"/>
<feature type="region of interest" description="Disordered" evidence="1">
    <location>
        <begin position="1397"/>
        <end position="1416"/>
    </location>
</feature>
<feature type="compositionally biased region" description="Low complexity" evidence="1">
    <location>
        <begin position="1172"/>
        <end position="1182"/>
    </location>
</feature>
<dbReference type="RefSeq" id="XP_005713524.1">
    <property type="nucleotide sequence ID" value="XM_005713467.1"/>
</dbReference>
<feature type="domain" description="SAC" evidence="2">
    <location>
        <begin position="185"/>
        <end position="523"/>
    </location>
</feature>
<evidence type="ECO:0000256" key="1">
    <source>
        <dbReference type="SAM" id="MobiDB-lite"/>
    </source>
</evidence>
<sequence>MPPPPRALRVLQLPDRLVLHDVTASLRHADPSDRNALIDAANLVHSRYLSASSAITSELPTPSLLDLDLPTPPAGANAPGEKPPERDRYLVLPFDAENVPPAYVASSPEQAGVSVTLASSLVVDAAAGLLGILRLPSARYAVLATQARRAGSLPASNIYSVSRVKLVRLSANPPLRNDKELTTAIAKTLDGGALYFALDTDLTRCTQARASHGVANAFWWTWPLAERLGSQGWGWSLRTVYGFVGTHVMRFQSTALASGSGEFNLTIVSRRSRRRAGTRYITRGVDAMGDVANFVETEQVAWAEERPTIYSSFVIIRGSVPVFWRQDNGIARPAPELDGVLTASRKAFRTHFDEITRSYGGVSAVSLVDKKGSEGVLADAFERHFDLDLRDLDVPLPPKLVAFDFHTHCAGKEYERGLGKLLERLRQDVEVYGIFARGLEATGKNSTQHGVFRVNCVDCLDRTNVVQSLLSRVVLNMQLEAIFSPELLGAEASAMPRVYGESEDRFKHVWGDNADAVSKQYSGTGALKTDFTRTGKRSTTGLIGDGMKSVMRMYYKNFVDEGRQEVIDILCGNALIRPRRVLADARGSPTESVTPWSGSPDDVDPVSSPLWYSFEALRVNASGDKQPVFIELHDDAMFITTAEGIALEYPRHSLVSWSKYEDGKTTEKKTPIRLRLIYKPLRRAPATASPLDLQFKTGPVARETFLRALISWAQPEILPVFSKTHMNVRVIAGLNAGEHKMKDWGLPNGSSAEKNEIIALVLPEGNTLTRSWGLAAVPIDVDSSGYVLVGACSVTDRGPAIAVLVSENLAPAVMSVAQAISGRSAAFSPGGAAAVGMHVAGTSLCFVSGHLSGSTDVYHSLSALKLGRHSFDVTNQFHHFALAGLLGDMHWHHGSAPGSGPEARNWVHLGDGSSCYSLANGLSVMRNSFPTLRYDDRIAPNSLWRVEHSPRRTGSSIACVELASGLIDGRPGPMLPKSVSQCIISLSELQGENIKTPPGIDQNSQLNSQIVLYCEHSATEGIVSRQTPRPSQFPRWNETLRLVLMPVDAAVVYKSFVVGQIITPTPLSDAVPAGHFVIPISGAQRGRAKFDVPCRLAGIPTGRLSGIMEVHIGGPELLNTASQTRSTVPSSGLAQDASKASRSALPPIPAPRSGDASFAQSDPRGLTRHGKSSSSFSSLPKKPSIDEVNRNLDAARRKGSKQIKSVVNKLSSLLSQPTSSNSSSSRNSRQGYDETIGTDNPPRTEGFREVNEELGDMPSSFRKESQARMAMTRGTSEPRLQSPQITASLSNRRVVSYQGAPSDAGSGQAGEKTSGDDFSSFGSFQAALPSAPKRLPLKLHPALSEDPLLVGLKSGMGQGLKATPASRKVPVHAQNTGGDLLLSGLAGEKAKLHNAASASTADDDWSDFKAADSTNDSSIARSVNTNSLLDL</sequence>
<evidence type="ECO:0000313" key="4">
    <source>
        <dbReference type="Proteomes" id="UP000012073"/>
    </source>
</evidence>
<feature type="region of interest" description="Disordered" evidence="1">
    <location>
        <begin position="1122"/>
        <end position="1187"/>
    </location>
</feature>
<dbReference type="GO" id="GO:0046856">
    <property type="term" value="P:phosphatidylinositol dephosphorylation"/>
    <property type="evidence" value="ECO:0007669"/>
    <property type="project" value="TreeGrafter"/>
</dbReference>
<dbReference type="GO" id="GO:0043812">
    <property type="term" value="F:phosphatidylinositol-4-phosphate phosphatase activity"/>
    <property type="evidence" value="ECO:0007669"/>
    <property type="project" value="TreeGrafter"/>
</dbReference>